<evidence type="ECO:0000256" key="1">
    <source>
        <dbReference type="ARBA" id="ARBA00004496"/>
    </source>
</evidence>
<dbReference type="SUPFAM" id="SSF88697">
    <property type="entry name" value="PUA domain-like"/>
    <property type="match status" value="1"/>
</dbReference>
<dbReference type="InterPro" id="IPR029028">
    <property type="entry name" value="Alpha/beta_knot_MTases"/>
</dbReference>
<evidence type="ECO:0000256" key="7">
    <source>
        <dbReference type="ARBA" id="ARBA00022603"/>
    </source>
</evidence>
<keyword evidence="8 12" id="KW-0808">Transferase</keyword>
<evidence type="ECO:0000256" key="11">
    <source>
        <dbReference type="ARBA" id="ARBA00047944"/>
    </source>
</evidence>
<dbReference type="Proteomes" id="UP000070442">
    <property type="component" value="Unassembled WGS sequence"/>
</dbReference>
<dbReference type="STRING" id="755172.HMPREF1863_00723"/>
<evidence type="ECO:0000313" key="15">
    <source>
        <dbReference type="Proteomes" id="UP000070442"/>
    </source>
</evidence>
<dbReference type="PATRIC" id="fig|755172.3.peg.693"/>
<dbReference type="PIRSF" id="PIRSF015601">
    <property type="entry name" value="MTase_slr0722"/>
    <property type="match status" value="1"/>
</dbReference>
<evidence type="ECO:0000259" key="13">
    <source>
        <dbReference type="Pfam" id="PF04452"/>
    </source>
</evidence>
<dbReference type="CDD" id="cd18084">
    <property type="entry name" value="RsmE-like"/>
    <property type="match status" value="1"/>
</dbReference>
<organism evidence="14 15">
    <name type="scientific">Aedoeadaptatus coxii</name>
    <dbReference type="NCBI Taxonomy" id="755172"/>
    <lineage>
        <taxon>Bacteria</taxon>
        <taxon>Bacillati</taxon>
        <taxon>Bacillota</taxon>
        <taxon>Tissierellia</taxon>
        <taxon>Tissierellales</taxon>
        <taxon>Peptoniphilaceae</taxon>
        <taxon>Aedoeadaptatus</taxon>
    </lineage>
</organism>
<dbReference type="Pfam" id="PF04452">
    <property type="entry name" value="Methyltrans_RNA"/>
    <property type="match status" value="1"/>
</dbReference>
<dbReference type="RefSeq" id="WP_068367341.1">
    <property type="nucleotide sequence ID" value="NZ_CAMYBE010000002.1"/>
</dbReference>
<dbReference type="EMBL" id="LSDG01000023">
    <property type="protein sequence ID" value="KXB66997.1"/>
    <property type="molecule type" value="Genomic_DNA"/>
</dbReference>
<evidence type="ECO:0000256" key="5">
    <source>
        <dbReference type="ARBA" id="ARBA00022490"/>
    </source>
</evidence>
<dbReference type="AlphaFoldDB" id="A0A134AGZ8"/>
<dbReference type="InterPro" id="IPR046886">
    <property type="entry name" value="RsmE_MTase_dom"/>
</dbReference>
<evidence type="ECO:0000256" key="8">
    <source>
        <dbReference type="ARBA" id="ARBA00022679"/>
    </source>
</evidence>
<evidence type="ECO:0000256" key="4">
    <source>
        <dbReference type="ARBA" id="ARBA00013673"/>
    </source>
</evidence>
<comment type="subcellular location">
    <subcellularLocation>
        <location evidence="1 12">Cytoplasm</location>
    </subcellularLocation>
</comment>
<dbReference type="InterPro" id="IPR029026">
    <property type="entry name" value="tRNA_m1G_MTases_N"/>
</dbReference>
<comment type="function">
    <text evidence="10 12">Specifically methylates the N3 position of the uracil ring of uridine 1498 (m3U1498) in 16S rRNA. Acts on the fully assembled 30S ribosomal subunit.</text>
</comment>
<evidence type="ECO:0000256" key="9">
    <source>
        <dbReference type="ARBA" id="ARBA00022691"/>
    </source>
</evidence>
<dbReference type="GO" id="GO:0070042">
    <property type="term" value="F:rRNA (uridine-N3-)-methyltransferase activity"/>
    <property type="evidence" value="ECO:0007669"/>
    <property type="project" value="TreeGrafter"/>
</dbReference>
<evidence type="ECO:0000256" key="6">
    <source>
        <dbReference type="ARBA" id="ARBA00022552"/>
    </source>
</evidence>
<comment type="caution">
    <text evidence="14">The sequence shown here is derived from an EMBL/GenBank/DDBJ whole genome shotgun (WGS) entry which is preliminary data.</text>
</comment>
<dbReference type="InterPro" id="IPR006700">
    <property type="entry name" value="RsmE"/>
</dbReference>
<keyword evidence="9 12" id="KW-0949">S-adenosyl-L-methionine</keyword>
<dbReference type="GO" id="GO:0005737">
    <property type="term" value="C:cytoplasm"/>
    <property type="evidence" value="ECO:0007669"/>
    <property type="project" value="UniProtKB-SubCell"/>
</dbReference>
<evidence type="ECO:0000256" key="2">
    <source>
        <dbReference type="ARBA" id="ARBA00005528"/>
    </source>
</evidence>
<dbReference type="EC" id="2.1.1.193" evidence="3 12"/>
<dbReference type="InterPro" id="IPR015947">
    <property type="entry name" value="PUA-like_sf"/>
</dbReference>
<accession>A0A134AGZ8</accession>
<keyword evidence="7 12" id="KW-0489">Methyltransferase</keyword>
<evidence type="ECO:0000256" key="3">
    <source>
        <dbReference type="ARBA" id="ARBA00012328"/>
    </source>
</evidence>
<gene>
    <name evidence="14" type="ORF">HMPREF1863_00723</name>
</gene>
<dbReference type="NCBIfam" id="TIGR00046">
    <property type="entry name" value="RsmE family RNA methyltransferase"/>
    <property type="match status" value="1"/>
</dbReference>
<dbReference type="PANTHER" id="PTHR30027">
    <property type="entry name" value="RIBOSOMAL RNA SMALL SUBUNIT METHYLTRANSFERASE E"/>
    <property type="match status" value="1"/>
</dbReference>
<dbReference type="Gene3D" id="3.40.1280.10">
    <property type="match status" value="1"/>
</dbReference>
<proteinExistence type="inferred from homology"/>
<name>A0A134AGZ8_9FIRM</name>
<keyword evidence="15" id="KW-1185">Reference proteome</keyword>
<comment type="catalytic activity">
    <reaction evidence="11 12">
        <text>uridine(1498) in 16S rRNA + S-adenosyl-L-methionine = N(3)-methyluridine(1498) in 16S rRNA + S-adenosyl-L-homocysteine + H(+)</text>
        <dbReference type="Rhea" id="RHEA:42920"/>
        <dbReference type="Rhea" id="RHEA-COMP:10283"/>
        <dbReference type="Rhea" id="RHEA-COMP:10284"/>
        <dbReference type="ChEBI" id="CHEBI:15378"/>
        <dbReference type="ChEBI" id="CHEBI:57856"/>
        <dbReference type="ChEBI" id="CHEBI:59789"/>
        <dbReference type="ChEBI" id="CHEBI:65315"/>
        <dbReference type="ChEBI" id="CHEBI:74502"/>
        <dbReference type="EC" id="2.1.1.193"/>
    </reaction>
</comment>
<keyword evidence="5 12" id="KW-0963">Cytoplasm</keyword>
<dbReference type="GO" id="GO:0070475">
    <property type="term" value="P:rRNA base methylation"/>
    <property type="evidence" value="ECO:0007669"/>
    <property type="project" value="TreeGrafter"/>
</dbReference>
<comment type="similarity">
    <text evidence="2 12">Belongs to the RNA methyltransferase RsmE family.</text>
</comment>
<feature type="domain" description="Ribosomal RNA small subunit methyltransferase E methyltransferase" evidence="13">
    <location>
        <begin position="74"/>
        <end position="230"/>
    </location>
</feature>
<keyword evidence="6 12" id="KW-0698">rRNA processing</keyword>
<dbReference type="PANTHER" id="PTHR30027:SF3">
    <property type="entry name" value="16S RRNA (URACIL(1498)-N(3))-METHYLTRANSFERASE"/>
    <property type="match status" value="1"/>
</dbReference>
<evidence type="ECO:0000256" key="10">
    <source>
        <dbReference type="ARBA" id="ARBA00025699"/>
    </source>
</evidence>
<protein>
    <recommendedName>
        <fullName evidence="4 12">Ribosomal RNA small subunit methyltransferase E</fullName>
        <ecNumber evidence="3 12">2.1.1.193</ecNumber>
    </recommendedName>
</protein>
<evidence type="ECO:0000313" key="14">
    <source>
        <dbReference type="EMBL" id="KXB66997.1"/>
    </source>
</evidence>
<sequence length="240" mass="26895">MRQFFVKDKPVIGNYAKLDGEDSFHLLRVLRKEEGADILLAYEGTQFLGKLHIIEDEAFVMVEEQLPDEGEGSRLVLCQGVGKSQKTELVLKHATECGIDGFIPIQTDRSVANLSKKYDSKRKRFEKIAEEAAKQSNRRLIPDVGDLWTVDDLVDNLSEEDVLVVCYEGEEERDIMDLSFEKKGTVYVLIGAEGGLAPREVKLLEGKGIFVTLGDSILRTETAGIVASYVVRRLMERGRA</sequence>
<dbReference type="SUPFAM" id="SSF75217">
    <property type="entry name" value="alpha/beta knot"/>
    <property type="match status" value="1"/>
</dbReference>
<reference evidence="15" key="1">
    <citation type="submission" date="2016-01" db="EMBL/GenBank/DDBJ databases">
        <authorList>
            <person name="Mitreva M."/>
            <person name="Pepin K.H."/>
            <person name="Mihindukulasuriya K.A."/>
            <person name="Fulton R."/>
            <person name="Fronick C."/>
            <person name="O'Laughlin M."/>
            <person name="Miner T."/>
            <person name="Herter B."/>
            <person name="Rosa B.A."/>
            <person name="Cordes M."/>
            <person name="Tomlinson C."/>
            <person name="Wollam A."/>
            <person name="Palsikar V.B."/>
            <person name="Mardis E.R."/>
            <person name="Wilson R.K."/>
        </authorList>
    </citation>
    <scope>NUCLEOTIDE SEQUENCE [LARGE SCALE GENOMIC DNA]</scope>
    <source>
        <strain evidence="15">DNF00729</strain>
    </source>
</reference>
<evidence type="ECO:0000256" key="12">
    <source>
        <dbReference type="PIRNR" id="PIRNR015601"/>
    </source>
</evidence>